<keyword evidence="1" id="KW-0863">Zinc-finger</keyword>
<keyword evidence="5" id="KW-1185">Reference proteome</keyword>
<organism evidence="4 5">
    <name type="scientific">Phomopsis amygdali</name>
    <name type="common">Fusicoccum amygdali</name>
    <dbReference type="NCBI Taxonomy" id="1214568"/>
    <lineage>
        <taxon>Eukaryota</taxon>
        <taxon>Fungi</taxon>
        <taxon>Dikarya</taxon>
        <taxon>Ascomycota</taxon>
        <taxon>Pezizomycotina</taxon>
        <taxon>Sordariomycetes</taxon>
        <taxon>Sordariomycetidae</taxon>
        <taxon>Diaporthales</taxon>
        <taxon>Diaporthaceae</taxon>
        <taxon>Diaporthe</taxon>
    </lineage>
</organism>
<dbReference type="Proteomes" id="UP001265746">
    <property type="component" value="Unassembled WGS sequence"/>
</dbReference>
<keyword evidence="1" id="KW-0862">Zinc</keyword>
<evidence type="ECO:0000313" key="5">
    <source>
        <dbReference type="Proteomes" id="UP001265746"/>
    </source>
</evidence>
<keyword evidence="1" id="KW-0479">Metal-binding</keyword>
<gene>
    <name evidence="4" type="ORF">N8I77_010100</name>
</gene>
<proteinExistence type="predicted"/>
<accession>A0AAD9S6N3</accession>
<feature type="region of interest" description="Disordered" evidence="2">
    <location>
        <begin position="98"/>
        <end position="124"/>
    </location>
</feature>
<reference evidence="4" key="1">
    <citation type="submission" date="2023-06" db="EMBL/GenBank/DDBJ databases">
        <authorList>
            <person name="Noh H."/>
        </authorList>
    </citation>
    <scope>NUCLEOTIDE SEQUENCE</scope>
    <source>
        <strain evidence="4">DUCC20226</strain>
    </source>
</reference>
<evidence type="ECO:0000313" key="4">
    <source>
        <dbReference type="EMBL" id="KAK2600578.1"/>
    </source>
</evidence>
<name>A0AAD9S6N3_PHOAM</name>
<sequence length="292" mass="32423">MGKGSNYMQFRDTTVARTLDRLGRGWEGYIRAKAEAGEEGKGDEFWRQIQHEVNSVPTNTKPPAGAISIETAAIAAQSNYTTSVGRLQPESAVEIRRLRENSRQSMSSVPEESLGGRETKSPDSTIVCRALNSLPVPEVDSRFPQRGVSQVSDHFPISRPRRNLQRPDYRIQPLPESSPEPSSRIPSPTPRELYDQVQPKFVQYHCEWNKCKASLNNLGTLQKHIRIVHGEEAANTLNCLWGRCGTGTTYASVEGLEQHFETVHLASLKWSLGDGHKGNGVMTKASDLGFPV</sequence>
<evidence type="ECO:0000259" key="3">
    <source>
        <dbReference type="PROSITE" id="PS50157"/>
    </source>
</evidence>
<dbReference type="GO" id="GO:0008270">
    <property type="term" value="F:zinc ion binding"/>
    <property type="evidence" value="ECO:0007669"/>
    <property type="project" value="UniProtKB-KW"/>
</dbReference>
<dbReference type="PROSITE" id="PS00028">
    <property type="entry name" value="ZINC_FINGER_C2H2_1"/>
    <property type="match status" value="1"/>
</dbReference>
<feature type="domain" description="C2H2-type" evidence="3">
    <location>
        <begin position="204"/>
        <end position="234"/>
    </location>
</feature>
<feature type="compositionally biased region" description="Low complexity" evidence="2">
    <location>
        <begin position="173"/>
        <end position="186"/>
    </location>
</feature>
<dbReference type="EMBL" id="JAUJFL010000006">
    <property type="protein sequence ID" value="KAK2600578.1"/>
    <property type="molecule type" value="Genomic_DNA"/>
</dbReference>
<dbReference type="AlphaFoldDB" id="A0AAD9S6N3"/>
<dbReference type="PROSITE" id="PS50157">
    <property type="entry name" value="ZINC_FINGER_C2H2_2"/>
    <property type="match status" value="1"/>
</dbReference>
<protein>
    <recommendedName>
        <fullName evidence="3">C2H2-type domain-containing protein</fullName>
    </recommendedName>
</protein>
<dbReference type="InterPro" id="IPR013087">
    <property type="entry name" value="Znf_C2H2_type"/>
</dbReference>
<dbReference type="Gene3D" id="3.30.160.60">
    <property type="entry name" value="Classic Zinc Finger"/>
    <property type="match status" value="1"/>
</dbReference>
<evidence type="ECO:0000256" key="2">
    <source>
        <dbReference type="SAM" id="MobiDB-lite"/>
    </source>
</evidence>
<comment type="caution">
    <text evidence="4">The sequence shown here is derived from an EMBL/GenBank/DDBJ whole genome shotgun (WGS) entry which is preliminary data.</text>
</comment>
<feature type="region of interest" description="Disordered" evidence="2">
    <location>
        <begin position="139"/>
        <end position="192"/>
    </location>
</feature>
<dbReference type="SMART" id="SM00355">
    <property type="entry name" value="ZnF_C2H2"/>
    <property type="match status" value="2"/>
</dbReference>
<evidence type="ECO:0000256" key="1">
    <source>
        <dbReference type="PROSITE-ProRule" id="PRU00042"/>
    </source>
</evidence>